<evidence type="ECO:0000313" key="2">
    <source>
        <dbReference type="Proteomes" id="UP000758652"/>
    </source>
</evidence>
<dbReference type="EMBL" id="JADCKL010000002">
    <property type="protein sequence ID" value="MBE5062488.1"/>
    <property type="molecule type" value="Genomic_DNA"/>
</dbReference>
<dbReference type="Proteomes" id="UP000758652">
    <property type="component" value="Unassembled WGS sequence"/>
</dbReference>
<protein>
    <recommendedName>
        <fullName evidence="3">FHA domain-containing protein</fullName>
    </recommendedName>
</protein>
<evidence type="ECO:0000313" key="1">
    <source>
        <dbReference type="EMBL" id="MBE5062488.1"/>
    </source>
</evidence>
<keyword evidence="2" id="KW-1185">Reference proteome</keyword>
<dbReference type="RefSeq" id="WP_226394349.1">
    <property type="nucleotide sequence ID" value="NZ_JADCKL010000002.1"/>
</dbReference>
<reference evidence="1 2" key="1">
    <citation type="submission" date="2020-10" db="EMBL/GenBank/DDBJ databases">
        <title>ChiBAC.</title>
        <authorList>
            <person name="Zenner C."/>
            <person name="Hitch T.C.A."/>
            <person name="Clavel T."/>
        </authorList>
    </citation>
    <scope>NUCLEOTIDE SEQUENCE [LARGE SCALE GENOMIC DNA]</scope>
    <source>
        <strain evidence="1 2">DSM 108991</strain>
    </source>
</reference>
<evidence type="ECO:0008006" key="3">
    <source>
        <dbReference type="Google" id="ProtNLM"/>
    </source>
</evidence>
<accession>A0ABR9RHQ2</accession>
<sequence>MILKILLLAGMFGFLFWAARQESDARREEYVRRHFAACFILPDGRIYQVEAGEIFIGTGKNADLKLGIPGADRGEYRGCLWGIKPLHVQVCAREDGWFYIRNLTDTPVLTKIGQTEEVLLEGDSERKLLHGMNINFGTYQITFYRGVYHE</sequence>
<comment type="caution">
    <text evidence="1">The sequence shown here is derived from an EMBL/GenBank/DDBJ whole genome shotgun (WGS) entry which is preliminary data.</text>
</comment>
<organism evidence="1 2">
    <name type="scientific">Claveliimonas monacensis</name>
    <dbReference type="NCBI Taxonomy" id="2779351"/>
    <lineage>
        <taxon>Bacteria</taxon>
        <taxon>Bacillati</taxon>
        <taxon>Bacillota</taxon>
        <taxon>Clostridia</taxon>
        <taxon>Lachnospirales</taxon>
        <taxon>Lachnospiraceae</taxon>
        <taxon>Claveliimonas</taxon>
    </lineage>
</organism>
<gene>
    <name evidence="1" type="ORF">INF30_04320</name>
</gene>
<proteinExistence type="predicted"/>
<name>A0ABR9RHQ2_9FIRM</name>